<evidence type="ECO:0000256" key="2">
    <source>
        <dbReference type="ARBA" id="ARBA00022553"/>
    </source>
</evidence>
<name>A0A3S0QQT9_9BACI</name>
<keyword evidence="2 6" id="KW-0597">Phosphoprotein</keyword>
<dbReference type="PANTHER" id="PTHR43214">
    <property type="entry name" value="TWO-COMPONENT RESPONSE REGULATOR"/>
    <property type="match status" value="1"/>
</dbReference>
<dbReference type="GO" id="GO:0005737">
    <property type="term" value="C:cytoplasm"/>
    <property type="evidence" value="ECO:0007669"/>
    <property type="project" value="UniProtKB-SubCell"/>
</dbReference>
<feature type="modified residue" description="4-aspartylphosphate" evidence="6">
    <location>
        <position position="54"/>
    </location>
</feature>
<keyword evidence="5" id="KW-0804">Transcription</keyword>
<evidence type="ECO:0000259" key="7">
    <source>
        <dbReference type="PROSITE" id="PS50043"/>
    </source>
</evidence>
<proteinExistence type="predicted"/>
<dbReference type="InterPro" id="IPR039420">
    <property type="entry name" value="WalR-like"/>
</dbReference>
<evidence type="ECO:0000256" key="6">
    <source>
        <dbReference type="PROSITE-ProRule" id="PRU00169"/>
    </source>
</evidence>
<protein>
    <submittedName>
        <fullName evidence="9">Response regulator transcription factor</fullName>
    </submittedName>
</protein>
<dbReference type="Proteomes" id="UP000287910">
    <property type="component" value="Unassembled WGS sequence"/>
</dbReference>
<keyword evidence="10" id="KW-1185">Reference proteome</keyword>
<keyword evidence="4" id="KW-0238">DNA-binding</keyword>
<dbReference type="SMART" id="SM00421">
    <property type="entry name" value="HTH_LUXR"/>
    <property type="match status" value="1"/>
</dbReference>
<dbReference type="InterPro" id="IPR001789">
    <property type="entry name" value="Sig_transdc_resp-reg_receiver"/>
</dbReference>
<dbReference type="PANTHER" id="PTHR43214:SF37">
    <property type="entry name" value="TRANSCRIPTIONAL REGULATORY PROTEIN YDFI"/>
    <property type="match status" value="1"/>
</dbReference>
<dbReference type="InterPro" id="IPR000792">
    <property type="entry name" value="Tscrpt_reg_LuxR_C"/>
</dbReference>
<dbReference type="GO" id="GO:0006355">
    <property type="term" value="P:regulation of DNA-templated transcription"/>
    <property type="evidence" value="ECO:0007669"/>
    <property type="project" value="InterPro"/>
</dbReference>
<comment type="caution">
    <text evidence="9">The sequence shown here is derived from an EMBL/GenBank/DDBJ whole genome shotgun (WGS) entry which is preliminary data.</text>
</comment>
<dbReference type="GO" id="GO:0003677">
    <property type="term" value="F:DNA binding"/>
    <property type="evidence" value="ECO:0007669"/>
    <property type="project" value="UniProtKB-KW"/>
</dbReference>
<dbReference type="SUPFAM" id="SSF46894">
    <property type="entry name" value="C-terminal effector domain of the bipartite response regulators"/>
    <property type="match status" value="1"/>
</dbReference>
<keyword evidence="3" id="KW-0805">Transcription regulation</keyword>
<dbReference type="Pfam" id="PF00072">
    <property type="entry name" value="Response_reg"/>
    <property type="match status" value="1"/>
</dbReference>
<dbReference type="SMART" id="SM00448">
    <property type="entry name" value="REC"/>
    <property type="match status" value="1"/>
</dbReference>
<dbReference type="GO" id="GO:0000160">
    <property type="term" value="P:phosphorelay signal transduction system"/>
    <property type="evidence" value="ECO:0007669"/>
    <property type="project" value="InterPro"/>
</dbReference>
<dbReference type="Gene3D" id="3.40.50.2300">
    <property type="match status" value="1"/>
</dbReference>
<gene>
    <name evidence="9" type="ORF">EK386_05825</name>
</gene>
<evidence type="ECO:0000256" key="1">
    <source>
        <dbReference type="ARBA" id="ARBA00004496"/>
    </source>
</evidence>
<dbReference type="PRINTS" id="PR00038">
    <property type="entry name" value="HTHLUXR"/>
</dbReference>
<evidence type="ECO:0000313" key="10">
    <source>
        <dbReference type="Proteomes" id="UP000287910"/>
    </source>
</evidence>
<accession>A0A3S0QQT9</accession>
<evidence type="ECO:0000256" key="5">
    <source>
        <dbReference type="ARBA" id="ARBA00023163"/>
    </source>
</evidence>
<dbReference type="AlphaFoldDB" id="A0A3S0QQT9"/>
<evidence type="ECO:0000256" key="4">
    <source>
        <dbReference type="ARBA" id="ARBA00023125"/>
    </source>
</evidence>
<evidence type="ECO:0000259" key="8">
    <source>
        <dbReference type="PROSITE" id="PS50110"/>
    </source>
</evidence>
<dbReference type="InterPro" id="IPR011006">
    <property type="entry name" value="CheY-like_superfamily"/>
</dbReference>
<dbReference type="CDD" id="cd06170">
    <property type="entry name" value="LuxR_C_like"/>
    <property type="match status" value="1"/>
</dbReference>
<feature type="domain" description="Response regulatory" evidence="8">
    <location>
        <begin position="3"/>
        <end position="119"/>
    </location>
</feature>
<dbReference type="SUPFAM" id="SSF52172">
    <property type="entry name" value="CheY-like"/>
    <property type="match status" value="1"/>
</dbReference>
<reference evidence="9 10" key="1">
    <citation type="submission" date="2018-12" db="EMBL/GenBank/DDBJ databases">
        <title>Lysinibacillus antri sp. nov., isolated from a cave soil.</title>
        <authorList>
            <person name="Narsing Rao M.P."/>
            <person name="Zhang H."/>
            <person name="Dong Z.-Y."/>
            <person name="Niu X.-K."/>
            <person name="Zhang K."/>
            <person name="Fang B.-Z."/>
            <person name="Kang Y.-Q."/>
            <person name="Xiao M."/>
            <person name="Li W.-J."/>
        </authorList>
    </citation>
    <scope>NUCLEOTIDE SEQUENCE [LARGE SCALE GENOMIC DNA]</scope>
    <source>
        <strain evidence="9 10">SYSU K30002</strain>
    </source>
</reference>
<dbReference type="InterPro" id="IPR058245">
    <property type="entry name" value="NreC/VraR/RcsB-like_REC"/>
</dbReference>
<feature type="domain" description="HTH luxR-type" evidence="7">
    <location>
        <begin position="144"/>
        <end position="209"/>
    </location>
</feature>
<dbReference type="Pfam" id="PF00196">
    <property type="entry name" value="GerE"/>
    <property type="match status" value="1"/>
</dbReference>
<dbReference type="RefSeq" id="WP_126658101.1">
    <property type="nucleotide sequence ID" value="NZ_RYYR01000006.1"/>
</dbReference>
<dbReference type="PROSITE" id="PS50043">
    <property type="entry name" value="HTH_LUXR_2"/>
    <property type="match status" value="1"/>
</dbReference>
<dbReference type="PROSITE" id="PS50110">
    <property type="entry name" value="RESPONSE_REGULATORY"/>
    <property type="match status" value="1"/>
</dbReference>
<sequence length="214" mass="24342">MISVLLADDHAIVRSGIKHMVNSQSDMTVIDEAENGEEVVHKALDLQPDVIIMDLNMPKKSGLVATKQINEANNKIKIIVLTMHEGKEYLFHALQAGASSYLLKTYHEDDLIEAIRTVFRGEAYLYPNATKLLLEEYMKKTDANENDLQKLTGREQEILSYLAKGYTNREIAEKLFLSVKTIESHKSKIMDKLQLKTRPDLVKFAVKNGYLDFD</sequence>
<organism evidence="9 10">
    <name type="scientific">Lysinibacillus antri</name>
    <dbReference type="NCBI Taxonomy" id="2498145"/>
    <lineage>
        <taxon>Bacteria</taxon>
        <taxon>Bacillati</taxon>
        <taxon>Bacillota</taxon>
        <taxon>Bacilli</taxon>
        <taxon>Bacillales</taxon>
        <taxon>Bacillaceae</taxon>
        <taxon>Lysinibacillus</taxon>
    </lineage>
</organism>
<comment type="subcellular location">
    <subcellularLocation>
        <location evidence="1">Cytoplasm</location>
    </subcellularLocation>
</comment>
<dbReference type="EMBL" id="RYYR01000006">
    <property type="protein sequence ID" value="RUL54682.1"/>
    <property type="molecule type" value="Genomic_DNA"/>
</dbReference>
<evidence type="ECO:0000256" key="3">
    <source>
        <dbReference type="ARBA" id="ARBA00023015"/>
    </source>
</evidence>
<evidence type="ECO:0000313" key="9">
    <source>
        <dbReference type="EMBL" id="RUL54682.1"/>
    </source>
</evidence>
<dbReference type="InterPro" id="IPR016032">
    <property type="entry name" value="Sig_transdc_resp-reg_C-effctor"/>
</dbReference>
<dbReference type="CDD" id="cd17535">
    <property type="entry name" value="REC_NarL-like"/>
    <property type="match status" value="1"/>
</dbReference>